<name>A0A161ZAK2_PSEFL</name>
<dbReference type="Proteomes" id="UP000076489">
    <property type="component" value="Unassembled WGS sequence"/>
</dbReference>
<dbReference type="RefSeq" id="WP_063340792.1">
    <property type="nucleotide sequence ID" value="NZ_LUKJ01000002.1"/>
</dbReference>
<gene>
    <name evidence="1" type="ORF">A1D17_04170</name>
</gene>
<dbReference type="AlphaFoldDB" id="A0A161ZAK2"/>
<dbReference type="EMBL" id="LUKJ01000002">
    <property type="protein sequence ID" value="KZN20747.1"/>
    <property type="molecule type" value="Genomic_DNA"/>
</dbReference>
<reference evidence="2" key="1">
    <citation type="submission" date="2016-03" db="EMBL/GenBank/DDBJ databases">
        <authorList>
            <person name="Ray J."/>
            <person name="Price M."/>
            <person name="Deutschbauer A."/>
        </authorList>
    </citation>
    <scope>NUCLEOTIDE SEQUENCE [LARGE SCALE GENOMIC DNA]</scope>
    <source>
        <strain evidence="2">FW300-N1B4</strain>
    </source>
</reference>
<reference evidence="1 2" key="2">
    <citation type="journal article" date="2018" name="Nature">
        <title>Mutant phenotypes for thousands of bacterial genes of unknown function.</title>
        <authorList>
            <person name="Price M.N."/>
            <person name="Wetmore K.M."/>
            <person name="Waters R.J."/>
            <person name="Callaghan M."/>
            <person name="Ray J."/>
            <person name="Liu H."/>
            <person name="Kuehl J.V."/>
            <person name="Melnyk R.A."/>
            <person name="Lamson J.S."/>
            <person name="Suh Y."/>
            <person name="Carlson H.K."/>
            <person name="Esquivel Z."/>
            <person name="Sadeeshkumar H."/>
            <person name="Chakraborty R."/>
            <person name="Zane G.M."/>
            <person name="Rubin B.E."/>
            <person name="Wall J.D."/>
            <person name="Visel A."/>
            <person name="Bristow J."/>
            <person name="Blow M.J."/>
            <person name="Arkin A.P."/>
            <person name="Deutschbauer A.M."/>
        </authorList>
    </citation>
    <scope>NUCLEOTIDE SEQUENCE [LARGE SCALE GENOMIC DNA]</scope>
    <source>
        <strain evidence="1 2">FW300-N1B4</strain>
    </source>
</reference>
<organism evidence="1 2">
    <name type="scientific">Pseudomonas fluorescens</name>
    <dbReference type="NCBI Taxonomy" id="294"/>
    <lineage>
        <taxon>Bacteria</taxon>
        <taxon>Pseudomonadati</taxon>
        <taxon>Pseudomonadota</taxon>
        <taxon>Gammaproteobacteria</taxon>
        <taxon>Pseudomonadales</taxon>
        <taxon>Pseudomonadaceae</taxon>
        <taxon>Pseudomonas</taxon>
    </lineage>
</organism>
<protein>
    <submittedName>
        <fullName evidence="1">Uncharacterized protein</fullName>
    </submittedName>
</protein>
<evidence type="ECO:0000313" key="1">
    <source>
        <dbReference type="EMBL" id="KZN20747.1"/>
    </source>
</evidence>
<sequence>MKIHVTLPPAELAEIGMSVSELQAAIVGGLDCVSPAVPGFNVSIVMSADELQNSLLEQPMTALQIQELEAAPAKHRLLQDFDYQGISIRFITPTNGSLYLTVSSIPKLGTISKFDFWTDVHQHSLMAALIGLKLFGKQEIQIQDIVRTLSDIGYLRGMVTALQARDSMEDANAVEWLNAYLQFWYDKEDDIWNGKSYRMLLQHLAEQLTSLCEHTKKASDLILN</sequence>
<accession>A0A161ZAK2</accession>
<proteinExistence type="predicted"/>
<evidence type="ECO:0000313" key="2">
    <source>
        <dbReference type="Proteomes" id="UP000076489"/>
    </source>
</evidence>
<comment type="caution">
    <text evidence="1">The sequence shown here is derived from an EMBL/GenBank/DDBJ whole genome shotgun (WGS) entry which is preliminary data.</text>
</comment>